<dbReference type="Proteomes" id="UP001234989">
    <property type="component" value="Chromosome 3"/>
</dbReference>
<feature type="region of interest" description="Disordered" evidence="1">
    <location>
        <begin position="1"/>
        <end position="22"/>
    </location>
</feature>
<accession>A0AAF0THM8</accession>
<protein>
    <submittedName>
        <fullName evidence="2">Uncharacterized protein</fullName>
    </submittedName>
</protein>
<evidence type="ECO:0000256" key="1">
    <source>
        <dbReference type="SAM" id="MobiDB-lite"/>
    </source>
</evidence>
<gene>
    <name evidence="2" type="ORF">MTR67_012609</name>
</gene>
<dbReference type="EMBL" id="CP133614">
    <property type="protein sequence ID" value="WMV19224.1"/>
    <property type="molecule type" value="Genomic_DNA"/>
</dbReference>
<evidence type="ECO:0000313" key="3">
    <source>
        <dbReference type="Proteomes" id="UP001234989"/>
    </source>
</evidence>
<evidence type="ECO:0000313" key="2">
    <source>
        <dbReference type="EMBL" id="WMV19224.1"/>
    </source>
</evidence>
<name>A0AAF0THM8_SOLVR</name>
<reference evidence="2" key="1">
    <citation type="submission" date="2023-08" db="EMBL/GenBank/DDBJ databases">
        <title>A de novo genome assembly of Solanum verrucosum Schlechtendal, a Mexican diploid species geographically isolated from the other diploid A-genome species in potato relatives.</title>
        <authorList>
            <person name="Hosaka K."/>
        </authorList>
    </citation>
    <scope>NUCLEOTIDE SEQUENCE</scope>
    <source>
        <tissue evidence="2">Young leaves</tissue>
    </source>
</reference>
<proteinExistence type="predicted"/>
<keyword evidence="3" id="KW-1185">Reference proteome</keyword>
<sequence length="154" mass="17379">MDILEARQAVGPEAKPSGGPRIRQPHIYLFGIKTPTMAMFLPRFSGNDNYDPKNWIFRAELYFTYLGFFKEWLPLPLFYLDDVLGSLDNSSEVHSDYINSSHVVSQSAVESPFCAPSHFLKSSTIASSYDARSSKAGHVFDKLPVKYQYVESGE</sequence>
<dbReference type="AlphaFoldDB" id="A0AAF0THM8"/>
<organism evidence="2 3">
    <name type="scientific">Solanum verrucosum</name>
    <dbReference type="NCBI Taxonomy" id="315347"/>
    <lineage>
        <taxon>Eukaryota</taxon>
        <taxon>Viridiplantae</taxon>
        <taxon>Streptophyta</taxon>
        <taxon>Embryophyta</taxon>
        <taxon>Tracheophyta</taxon>
        <taxon>Spermatophyta</taxon>
        <taxon>Magnoliopsida</taxon>
        <taxon>eudicotyledons</taxon>
        <taxon>Gunneridae</taxon>
        <taxon>Pentapetalae</taxon>
        <taxon>asterids</taxon>
        <taxon>lamiids</taxon>
        <taxon>Solanales</taxon>
        <taxon>Solanaceae</taxon>
        <taxon>Solanoideae</taxon>
        <taxon>Solaneae</taxon>
        <taxon>Solanum</taxon>
    </lineage>
</organism>